<keyword evidence="1" id="KW-0472">Membrane</keyword>
<dbReference type="AlphaFoldDB" id="A0A1I7ILP9"/>
<dbReference type="Proteomes" id="UP000183656">
    <property type="component" value="Unassembled WGS sequence"/>
</dbReference>
<feature type="transmembrane region" description="Helical" evidence="1">
    <location>
        <begin position="136"/>
        <end position="154"/>
    </location>
</feature>
<gene>
    <name evidence="3" type="ORF">SAMN04489707_101749</name>
</gene>
<feature type="transmembrane region" description="Helical" evidence="1">
    <location>
        <begin position="160"/>
        <end position="178"/>
    </location>
</feature>
<dbReference type="GO" id="GO:0016020">
    <property type="term" value="C:membrane"/>
    <property type="evidence" value="ECO:0007669"/>
    <property type="project" value="InterPro"/>
</dbReference>
<organism evidence="3 4">
    <name type="scientific">Paenacidovorax caeni</name>
    <dbReference type="NCBI Taxonomy" id="343013"/>
    <lineage>
        <taxon>Bacteria</taxon>
        <taxon>Pseudomonadati</taxon>
        <taxon>Pseudomonadota</taxon>
        <taxon>Betaproteobacteria</taxon>
        <taxon>Burkholderiales</taxon>
        <taxon>Comamonadaceae</taxon>
        <taxon>Paenacidovorax</taxon>
    </lineage>
</organism>
<keyword evidence="4" id="KW-1185">Reference proteome</keyword>
<sequence length="315" mass="31613">MGAMTFASHSGRGVALVALASILWGTTGTAQSLGAGALSPFWVGAAQLAVASLFFALVQAVARGAAAPQPAATPRPHVPPGLWLLASAGVAGYSITFYAGVRLTGVGVGTAVAIGSSPIWAGLIQALLLRAAPSPLWWLGTAVSVAGGVAMVLSKGAAVALSWTGLALCLAAGLWYASYALVNKRLVAAYAPGQVNQRVFTGAALLACPLAWALAGAPQWSPAALAVVVYLGIVVSGLAYVAFSHGLRSISGATGVTLTLIEPVAAFVLAVLIVGEQQPLVAWCGLGLVMLGLMGVIRAELRPTAFRAPRESAAA</sequence>
<dbReference type="SUPFAM" id="SSF103481">
    <property type="entry name" value="Multidrug resistance efflux transporter EmrE"/>
    <property type="match status" value="2"/>
</dbReference>
<dbReference type="STRING" id="343013.SAMN04489707_101749"/>
<accession>A0A1I7ILP9</accession>
<protein>
    <submittedName>
        <fullName evidence="3">Drug/metabolite transporter, DME family</fullName>
    </submittedName>
</protein>
<dbReference type="Pfam" id="PF00892">
    <property type="entry name" value="EamA"/>
    <property type="match status" value="2"/>
</dbReference>
<feature type="transmembrane region" description="Helical" evidence="1">
    <location>
        <begin position="199"/>
        <end position="217"/>
    </location>
</feature>
<reference evidence="3 4" key="1">
    <citation type="submission" date="2016-10" db="EMBL/GenBank/DDBJ databases">
        <authorList>
            <person name="de Groot N.N."/>
        </authorList>
    </citation>
    <scope>NUCLEOTIDE SEQUENCE [LARGE SCALE GENOMIC DNA]</scope>
    <source>
        <strain evidence="3 4">R-24608</strain>
    </source>
</reference>
<feature type="transmembrane region" description="Helical" evidence="1">
    <location>
        <begin position="40"/>
        <end position="62"/>
    </location>
</feature>
<feature type="transmembrane region" description="Helical" evidence="1">
    <location>
        <begin position="255"/>
        <end position="274"/>
    </location>
</feature>
<keyword evidence="1" id="KW-0812">Transmembrane</keyword>
<feature type="domain" description="EamA" evidence="2">
    <location>
        <begin position="164"/>
        <end position="297"/>
    </location>
</feature>
<dbReference type="PANTHER" id="PTHR22911:SF79">
    <property type="entry name" value="MOBA-LIKE NTP TRANSFERASE DOMAIN-CONTAINING PROTEIN"/>
    <property type="match status" value="1"/>
</dbReference>
<feature type="domain" description="EamA" evidence="2">
    <location>
        <begin position="12"/>
        <end position="149"/>
    </location>
</feature>
<dbReference type="PANTHER" id="PTHR22911">
    <property type="entry name" value="ACYL-MALONYL CONDENSING ENZYME-RELATED"/>
    <property type="match status" value="1"/>
</dbReference>
<feature type="transmembrane region" description="Helical" evidence="1">
    <location>
        <begin position="280"/>
        <end position="297"/>
    </location>
</feature>
<evidence type="ECO:0000256" key="1">
    <source>
        <dbReference type="SAM" id="Phobius"/>
    </source>
</evidence>
<evidence type="ECO:0000259" key="2">
    <source>
        <dbReference type="Pfam" id="PF00892"/>
    </source>
</evidence>
<evidence type="ECO:0000313" key="4">
    <source>
        <dbReference type="Proteomes" id="UP000183656"/>
    </source>
</evidence>
<dbReference type="EMBL" id="FPBX01000017">
    <property type="protein sequence ID" value="SFU73881.1"/>
    <property type="molecule type" value="Genomic_DNA"/>
</dbReference>
<feature type="transmembrane region" description="Helical" evidence="1">
    <location>
        <begin position="107"/>
        <end position="129"/>
    </location>
</feature>
<proteinExistence type="predicted"/>
<feature type="transmembrane region" description="Helical" evidence="1">
    <location>
        <begin position="223"/>
        <end position="243"/>
    </location>
</feature>
<dbReference type="InterPro" id="IPR037185">
    <property type="entry name" value="EmrE-like"/>
</dbReference>
<evidence type="ECO:0000313" key="3">
    <source>
        <dbReference type="EMBL" id="SFU73881.1"/>
    </source>
</evidence>
<dbReference type="InterPro" id="IPR000620">
    <property type="entry name" value="EamA_dom"/>
</dbReference>
<name>A0A1I7ILP9_9BURK</name>
<keyword evidence="1" id="KW-1133">Transmembrane helix</keyword>
<feature type="transmembrane region" description="Helical" evidence="1">
    <location>
        <begin position="82"/>
        <end position="101"/>
    </location>
</feature>
<dbReference type="OrthoDB" id="9787117at2"/>